<accession>A0A516KUA5</accession>
<sequence length="312" mass="35058">MTSPTVPTKRKAVRFITRDDHRLYIHPVTGDFIPGVTSTIDNLPKPFLKAWGQKLVAQEAVAKYEALGNLLRADEEAAVDWLKKAPNRFTAHSAKVGKISHQYMEELALGNPVDTSKEEEDVRLIVDHFKHYLDTLQPRFLLLEEGIYSDVHDYAGTFDAIAEYDQPDLVIRDSFGVEQPLVGVAWQDNKTTRSGVHPEVGLQLAAYRHAPWVIRQDGTLAKNRPGDFALVLHVRPEGWELVPVEAGQEELEVFIHLRAITDYTREHSKKIIHAPVAGNRVRRARRKASAEVASKTLAIEATVDIGELKVVE</sequence>
<reference evidence="1 2" key="1">
    <citation type="submission" date="2019-06" db="EMBL/GenBank/DDBJ databases">
        <authorList>
            <person name="Brown A."/>
            <person name="Cleveland K."/>
            <person name="Dibble R."/>
            <person name="Kelso C."/>
            <person name="Luciani P."/>
            <person name="Martinez J."/>
            <person name="Moore S."/>
            <person name="Norman G."/>
            <person name="Paige C."/>
            <person name="Vining M."/>
            <person name="Werley R."/>
            <person name="Semaan N."/>
            <person name="Chung H."/>
            <person name="Caruso S.M."/>
            <person name="Garlena R.A."/>
            <person name="Russell D.A."/>
            <person name="Pope W.H."/>
            <person name="Jacobs-Sera D."/>
            <person name="Hatfull G.F."/>
        </authorList>
    </citation>
    <scope>NUCLEOTIDE SEQUENCE [LARGE SCALE GENOMIC DNA]</scope>
</reference>
<keyword evidence="1" id="KW-0378">Hydrolase</keyword>
<evidence type="ECO:0000313" key="2">
    <source>
        <dbReference type="Proteomes" id="UP000319285"/>
    </source>
</evidence>
<organism evidence="1 2">
    <name type="scientific">Microbacterium phage Sharkboy</name>
    <dbReference type="NCBI Taxonomy" id="2590938"/>
    <lineage>
        <taxon>Viruses</taxon>
        <taxon>Duplodnaviria</taxon>
        <taxon>Heunggongvirae</taxon>
        <taxon>Uroviricota</taxon>
        <taxon>Caudoviricetes</taxon>
        <taxon>Dismasvirus</taxon>
        <taxon>Dismasvirus dismas</taxon>
    </lineage>
</organism>
<dbReference type="Proteomes" id="UP000319285">
    <property type="component" value="Segment"/>
</dbReference>
<proteinExistence type="predicted"/>
<dbReference type="EMBL" id="MN062717">
    <property type="protein sequence ID" value="QDP45263.1"/>
    <property type="molecule type" value="Genomic_DNA"/>
</dbReference>
<name>A0A516KUA5_9CAUD</name>
<keyword evidence="1" id="KW-0540">Nuclease</keyword>
<gene>
    <name evidence="1" type="primary">27</name>
    <name evidence="1" type="ORF">SEA_SHARKBOY_27</name>
</gene>
<dbReference type="GO" id="GO:0004527">
    <property type="term" value="F:exonuclease activity"/>
    <property type="evidence" value="ECO:0007669"/>
    <property type="project" value="UniProtKB-KW"/>
</dbReference>
<keyword evidence="1" id="KW-0269">Exonuclease</keyword>
<protein>
    <submittedName>
        <fullName evidence="1">Cas4 family exonuclease</fullName>
    </submittedName>
</protein>
<evidence type="ECO:0000313" key="1">
    <source>
        <dbReference type="EMBL" id="QDP45263.1"/>
    </source>
</evidence>